<keyword evidence="3" id="KW-0328">Glycosyltransferase</keyword>
<dbReference type="Proteomes" id="UP001229421">
    <property type="component" value="Unassembled WGS sequence"/>
</dbReference>
<comment type="subcellular location">
    <subcellularLocation>
        <location evidence="1">Golgi apparatus membrane</location>
        <topology evidence="1">Single-pass type II membrane protein</topology>
    </subcellularLocation>
</comment>
<comment type="caution">
    <text evidence="7">The sequence shown here is derived from an EMBL/GenBank/DDBJ whole genome shotgun (WGS) entry which is preliminary data.</text>
</comment>
<keyword evidence="3" id="KW-0808">Transferase</keyword>
<dbReference type="InterPro" id="IPR040911">
    <property type="entry name" value="Exostosin_GT47"/>
</dbReference>
<evidence type="ECO:0000313" key="7">
    <source>
        <dbReference type="EMBL" id="KAK1430533.1"/>
    </source>
</evidence>
<dbReference type="GO" id="GO:0000139">
    <property type="term" value="C:Golgi membrane"/>
    <property type="evidence" value="ECO:0007669"/>
    <property type="project" value="UniProtKB-SubCell"/>
</dbReference>
<sequence>MNKIVHPVIVFLVFKIAWKKLLLIGAVITITFALFQLKTLPDQLTTPDSSHLDTYHFDVNLKSQITPLTIDKPSEAIKIDHEPAMLNSSSQSIKIDHETAMLNSSSQSIAVVKEKVIVTQKRNHMDINKPKKSMLPSSFSSSSERRRKRYMRDIKALLPYETLVYAKKELETISVGVDDHDPDLYAPLFRNVTVFERSYELMELILKVFVYPDGKRPIFHTPYLRGIYSSEGWFMKFMESSKQFVTRDPQKAHLFYLPYSARQLQRALYVPDSHNIRPLSIFLKDYVNKIASKYPFWNRTRGSDHFLVACHDWGPYTLKEHMELNKNTIKALCNADTSEGVFIAGKDVSLPETTIGNPRRPLRNMGGKKISQRPILAFFAGEMHGRVRPTLLKYWANKHKNMIISGPMSYKTSQTMSYSLHMKSSKYCICPMGFEVNSPRIVEAIYYECVPVIIADNFVPPLNEVLNWSAFSVNVAEHDIPKLREILEAIPMKRYRMMQNNVKMLQRHFYWNRSPVKYDMFHMILHSIWLSRLNQIQVLTGTQ</sequence>
<evidence type="ECO:0000256" key="4">
    <source>
        <dbReference type="ARBA" id="ARBA00022968"/>
    </source>
</evidence>
<keyword evidence="4" id="KW-0812">Transmembrane</keyword>
<keyword evidence="4" id="KW-0735">Signal-anchor</keyword>
<proteinExistence type="inferred from homology"/>
<evidence type="ECO:0000256" key="5">
    <source>
        <dbReference type="ARBA" id="ARBA00023034"/>
    </source>
</evidence>
<keyword evidence="8" id="KW-1185">Reference proteome</keyword>
<dbReference type="GO" id="GO:0016757">
    <property type="term" value="F:glycosyltransferase activity"/>
    <property type="evidence" value="ECO:0007669"/>
    <property type="project" value="UniProtKB-KW"/>
</dbReference>
<evidence type="ECO:0000256" key="3">
    <source>
        <dbReference type="ARBA" id="ARBA00022676"/>
    </source>
</evidence>
<dbReference type="AlphaFoldDB" id="A0AAD8P227"/>
<protein>
    <recommendedName>
        <fullName evidence="6">Exostosin GT47 domain-containing protein</fullName>
    </recommendedName>
</protein>
<reference evidence="7" key="1">
    <citation type="journal article" date="2023" name="bioRxiv">
        <title>Improved chromosome-level genome assembly for marigold (Tagetes erecta).</title>
        <authorList>
            <person name="Jiang F."/>
            <person name="Yuan L."/>
            <person name="Wang S."/>
            <person name="Wang H."/>
            <person name="Xu D."/>
            <person name="Wang A."/>
            <person name="Fan W."/>
        </authorList>
    </citation>
    <scope>NUCLEOTIDE SEQUENCE</scope>
    <source>
        <strain evidence="7">WSJ</strain>
        <tissue evidence="7">Leaf</tissue>
    </source>
</reference>
<dbReference type="PANTHER" id="PTHR11062:SF59">
    <property type="entry name" value="EXOSTOSIN FAMILY PROTEIN"/>
    <property type="match status" value="1"/>
</dbReference>
<evidence type="ECO:0000256" key="2">
    <source>
        <dbReference type="ARBA" id="ARBA00010271"/>
    </source>
</evidence>
<feature type="domain" description="Exostosin GT47" evidence="6">
    <location>
        <begin position="206"/>
        <end position="489"/>
    </location>
</feature>
<dbReference type="PANTHER" id="PTHR11062">
    <property type="entry name" value="EXOSTOSIN HEPARAN SULFATE GLYCOSYLTRANSFERASE -RELATED"/>
    <property type="match status" value="1"/>
</dbReference>
<gene>
    <name evidence="7" type="ORF">QVD17_13343</name>
</gene>
<evidence type="ECO:0000313" key="8">
    <source>
        <dbReference type="Proteomes" id="UP001229421"/>
    </source>
</evidence>
<dbReference type="EMBL" id="JAUHHV010000003">
    <property type="protein sequence ID" value="KAK1430533.1"/>
    <property type="molecule type" value="Genomic_DNA"/>
</dbReference>
<organism evidence="7 8">
    <name type="scientific">Tagetes erecta</name>
    <name type="common">African marigold</name>
    <dbReference type="NCBI Taxonomy" id="13708"/>
    <lineage>
        <taxon>Eukaryota</taxon>
        <taxon>Viridiplantae</taxon>
        <taxon>Streptophyta</taxon>
        <taxon>Embryophyta</taxon>
        <taxon>Tracheophyta</taxon>
        <taxon>Spermatophyta</taxon>
        <taxon>Magnoliopsida</taxon>
        <taxon>eudicotyledons</taxon>
        <taxon>Gunneridae</taxon>
        <taxon>Pentapetalae</taxon>
        <taxon>asterids</taxon>
        <taxon>campanulids</taxon>
        <taxon>Asterales</taxon>
        <taxon>Asteraceae</taxon>
        <taxon>Asteroideae</taxon>
        <taxon>Heliantheae alliance</taxon>
        <taxon>Tageteae</taxon>
        <taxon>Tagetes</taxon>
    </lineage>
</organism>
<dbReference type="Pfam" id="PF03016">
    <property type="entry name" value="Exostosin_GT47"/>
    <property type="match status" value="1"/>
</dbReference>
<evidence type="ECO:0000256" key="1">
    <source>
        <dbReference type="ARBA" id="ARBA00004323"/>
    </source>
</evidence>
<keyword evidence="5" id="KW-0333">Golgi apparatus</keyword>
<comment type="similarity">
    <text evidence="2">Belongs to the glycosyltransferase 47 family.</text>
</comment>
<dbReference type="InterPro" id="IPR004263">
    <property type="entry name" value="Exostosin"/>
</dbReference>
<evidence type="ECO:0000259" key="6">
    <source>
        <dbReference type="Pfam" id="PF03016"/>
    </source>
</evidence>
<accession>A0AAD8P227</accession>
<name>A0AAD8P227_TARER</name>